<accession>A0A1W6M4Z4</accession>
<dbReference type="SUPFAM" id="SSF111126">
    <property type="entry name" value="Ligand-binding domain in the NO signalling and Golgi transport"/>
    <property type="match status" value="1"/>
</dbReference>
<reference evidence="2 5" key="1">
    <citation type="submission" date="2017-01" db="EMBL/GenBank/DDBJ databases">
        <title>Complete Genome Sequence of Vibrio vulnificus FORC_053.</title>
        <authorList>
            <consortium name="Food-borne Pathogen Omics Research Center"/>
            <person name="Chung H.Y."/>
            <person name="Na E.J."/>
            <person name="Song J.S."/>
            <person name="Kim H."/>
            <person name="Lee J.-H."/>
            <person name="Ryu S."/>
            <person name="Choi S.H."/>
        </authorList>
    </citation>
    <scope>NUCLEOTIDE SEQUENCE [LARGE SCALE GENOMIC DNA]</scope>
    <source>
        <strain evidence="2 5">FORC_053</strain>
    </source>
</reference>
<dbReference type="GO" id="GO:0020037">
    <property type="term" value="F:heme binding"/>
    <property type="evidence" value="ECO:0007669"/>
    <property type="project" value="InterPro"/>
</dbReference>
<feature type="domain" description="Heme NO-binding" evidence="1">
    <location>
        <begin position="2"/>
        <end position="161"/>
    </location>
</feature>
<protein>
    <submittedName>
        <fullName evidence="2 3">Guanylate cyclase</fullName>
    </submittedName>
</protein>
<sequence>MKGIIFTEFLELVEEKFGLTVLDDILDRAGDEGVYTAVGSYDHRKLVSLIVHLSQVTGLSVEQLQEVFGEAVFDNLLASISNRSSLHQCHSTFQFIRHVEEYIHVEVKKLYPDAKPPEFIFIEQDRMKMVFDYKSARCMGHVCLGLMRGCAKHFGEELAIQMETLNPTGSHVRFNVALVKGKQDG</sequence>
<dbReference type="InterPro" id="IPR038158">
    <property type="entry name" value="H-NOX_domain_sf"/>
</dbReference>
<dbReference type="OMA" id="SARCMSH"/>
<evidence type="ECO:0000259" key="1">
    <source>
        <dbReference type="Pfam" id="PF07700"/>
    </source>
</evidence>
<dbReference type="EMBL" id="PDGH01000146">
    <property type="protein sequence ID" value="POB41822.1"/>
    <property type="molecule type" value="Genomic_DNA"/>
</dbReference>
<dbReference type="Pfam" id="PF07700">
    <property type="entry name" value="HNOB"/>
    <property type="match status" value="1"/>
</dbReference>
<dbReference type="InterPro" id="IPR011644">
    <property type="entry name" value="Heme_NO-bd"/>
</dbReference>
<dbReference type="RefSeq" id="WP_011080133.1">
    <property type="nucleotide sequence ID" value="NZ_CBCSFK010000008.1"/>
</dbReference>
<dbReference type="Proteomes" id="UP000237466">
    <property type="component" value="Unassembled WGS sequence"/>
</dbReference>
<evidence type="ECO:0000313" key="4">
    <source>
        <dbReference type="Proteomes" id="UP000237466"/>
    </source>
</evidence>
<evidence type="ECO:0000313" key="3">
    <source>
        <dbReference type="EMBL" id="POB41822.1"/>
    </source>
</evidence>
<reference evidence="3 4" key="2">
    <citation type="journal article" date="2018" name="Front. Microbiol.">
        <title>Phylogeny of Vibrio vulnificus from the Analysis of the Core-Genome: Implications for Intra-Species Taxonomy.</title>
        <authorList>
            <person name="Roig F.J."/>
            <person name="Gonzalez-Candelas F."/>
            <person name="Sanjuan E."/>
            <person name="Fouz B."/>
            <person name="Feil E.J."/>
            <person name="Llorens C."/>
            <person name="Baker-Austin C."/>
            <person name="Oliver J.D."/>
            <person name="Danin-Poleg Y."/>
            <person name="Gibas C.J."/>
            <person name="Kashi Y."/>
            <person name="Gulig P.A."/>
            <person name="Morrison S.S."/>
            <person name="Amaro C."/>
        </authorList>
    </citation>
    <scope>NUCLEOTIDE SEQUENCE [LARGE SCALE GENOMIC DNA]</scope>
    <source>
        <strain evidence="3 4">CECT4608</strain>
    </source>
</reference>
<evidence type="ECO:0000313" key="5">
    <source>
        <dbReference type="Proteomes" id="UP000263418"/>
    </source>
</evidence>
<dbReference type="Proteomes" id="UP000263418">
    <property type="component" value="Chromosome 1"/>
</dbReference>
<dbReference type="PANTHER" id="PTHR45655:SF13">
    <property type="entry name" value="SOLUBLE GUANYLATE CYCLASE GCY-32-RELATED"/>
    <property type="match status" value="1"/>
</dbReference>
<dbReference type="InterPro" id="IPR024096">
    <property type="entry name" value="NO_sig/Golgi_transp_ligand-bd"/>
</dbReference>
<dbReference type="PANTHER" id="PTHR45655">
    <property type="entry name" value="GUANYLATE CYCLASE SOLUBLE SUBUNIT BETA-2"/>
    <property type="match status" value="1"/>
</dbReference>
<dbReference type="EMBL" id="CP019290">
    <property type="protein sequence ID" value="AXX59449.1"/>
    <property type="molecule type" value="Genomic_DNA"/>
</dbReference>
<organism evidence="3 4">
    <name type="scientific">Vibrio vulnificus</name>
    <dbReference type="NCBI Taxonomy" id="672"/>
    <lineage>
        <taxon>Bacteria</taxon>
        <taxon>Pseudomonadati</taxon>
        <taxon>Pseudomonadota</taxon>
        <taxon>Gammaproteobacteria</taxon>
        <taxon>Vibrionales</taxon>
        <taxon>Vibrionaceae</taxon>
        <taxon>Vibrio</taxon>
    </lineage>
</organism>
<dbReference type="Gene3D" id="3.90.1520.10">
    <property type="entry name" value="H-NOX domain"/>
    <property type="match status" value="1"/>
</dbReference>
<name>A0A1W6M4Z4_VIBVL</name>
<proteinExistence type="predicted"/>
<dbReference type="AlphaFoldDB" id="A0A1W6M4Z4"/>
<evidence type="ECO:0000313" key="2">
    <source>
        <dbReference type="EMBL" id="AXX59449.1"/>
    </source>
</evidence>
<gene>
    <name evidence="3" type="ORF">CRN52_22795</name>
    <name evidence="2" type="ORF">FORC53_1110</name>
</gene>